<dbReference type="OrthoDB" id="825401at2"/>
<evidence type="ECO:0000313" key="2">
    <source>
        <dbReference type="Proteomes" id="UP000283433"/>
    </source>
</evidence>
<sequence>MIKNNQTQRPLFKHVGTFEGVSIYETKLIKTHHELCLPNIGIFVSEGAFSAGRELPVLKHEFGHVLQYQKLGLVKFYLKIGVSSLFSAIRSRFFKHYHHQNHCVEVEANRLAFDYCNKPPDWDFKNFPVEI</sequence>
<protein>
    <recommendedName>
        <fullName evidence="3">DUF4157 domain-containing protein</fullName>
    </recommendedName>
</protein>
<comment type="caution">
    <text evidence="1">The sequence shown here is derived from an EMBL/GenBank/DDBJ whole genome shotgun (WGS) entry which is preliminary data.</text>
</comment>
<accession>A0A419SB71</accession>
<evidence type="ECO:0000313" key="1">
    <source>
        <dbReference type="EMBL" id="RKD19552.1"/>
    </source>
</evidence>
<reference evidence="1 2" key="1">
    <citation type="submission" date="2016-07" db="EMBL/GenBank/DDBJ databases">
        <title>Genome of Pelobium manganitolerans.</title>
        <authorList>
            <person name="Wu S."/>
            <person name="Wang G."/>
        </authorList>
    </citation>
    <scope>NUCLEOTIDE SEQUENCE [LARGE SCALE GENOMIC DNA]</scope>
    <source>
        <strain evidence="1 2">YS-25</strain>
    </source>
</reference>
<name>A0A419SB71_9SPHI</name>
<organism evidence="1 2">
    <name type="scientific">Pelobium manganitolerans</name>
    <dbReference type="NCBI Taxonomy" id="1842495"/>
    <lineage>
        <taxon>Bacteria</taxon>
        <taxon>Pseudomonadati</taxon>
        <taxon>Bacteroidota</taxon>
        <taxon>Sphingobacteriia</taxon>
        <taxon>Sphingobacteriales</taxon>
        <taxon>Sphingobacteriaceae</taxon>
        <taxon>Pelobium</taxon>
    </lineage>
</organism>
<proteinExistence type="predicted"/>
<dbReference type="Proteomes" id="UP000283433">
    <property type="component" value="Unassembled WGS sequence"/>
</dbReference>
<gene>
    <name evidence="1" type="ORF">BCY91_13200</name>
</gene>
<dbReference type="AlphaFoldDB" id="A0A419SB71"/>
<keyword evidence="2" id="KW-1185">Reference proteome</keyword>
<evidence type="ECO:0008006" key="3">
    <source>
        <dbReference type="Google" id="ProtNLM"/>
    </source>
</evidence>
<dbReference type="RefSeq" id="WP_120180485.1">
    <property type="nucleotide sequence ID" value="NZ_MBTA01000002.1"/>
</dbReference>
<dbReference type="EMBL" id="MBTA01000002">
    <property type="protein sequence ID" value="RKD19552.1"/>
    <property type="molecule type" value="Genomic_DNA"/>
</dbReference>